<name>A0AAW8R472_9ALTE</name>
<dbReference type="InterPro" id="IPR011622">
    <property type="entry name" value="7TMR_DISM_rcpt_extracell_dom2"/>
</dbReference>
<feature type="domain" description="GGDEF" evidence="6">
    <location>
        <begin position="433"/>
        <end position="562"/>
    </location>
</feature>
<keyword evidence="7" id="KW-0808">Transferase</keyword>
<dbReference type="InterPro" id="IPR000160">
    <property type="entry name" value="GGDEF_dom"/>
</dbReference>
<dbReference type="NCBIfam" id="TIGR00254">
    <property type="entry name" value="GGDEF"/>
    <property type="match status" value="1"/>
</dbReference>
<dbReference type="RefSeq" id="WP_311362483.1">
    <property type="nucleotide sequence ID" value="NZ_JAVRIE010000006.1"/>
</dbReference>
<evidence type="ECO:0000313" key="7">
    <source>
        <dbReference type="EMBL" id="MDT0583715.1"/>
    </source>
</evidence>
<dbReference type="InterPro" id="IPR029787">
    <property type="entry name" value="Nucleotide_cyclase"/>
</dbReference>
<sequence length="562" mass="63583">MSVFRTVIIFIIISSAMLAGEVSAHTNEINTDIKLVNEQLHLFSDASSEMTINEAIIAFQKQQFSHNSETQVSFGFTQDTLWAVLPVINTSKNDDSLVIKIDNAWLDEVDVYFVHNKQILQEAAIGDSVPFTKRPISRRMPAVAYDFPPGQTDVYFRVHSKDPLTLPIYIGSEQSHVGTASINAYFYGALYGILGILFIYNIALYSYLKELKYLLYSLYLLAFTAFNYTYTGHGFWILWPESVGLQQLLMPTLMFAYLFSGVLFTLEFLNTRTYLPSLYAFRYKLYGALLILALGLLIIDDRSIAIMAQLIILTTLSIWMLVIGYYSYKSGNPLAMFFVPAVIMGTGGATISSLATWGVIPYSQWAFRGIEIGMLLEMSLLSISLGFNFKLAQEARKSAEINARLDQLTNLYNRRAFSDLVHPLWELGKRNKTPMAIILIDLDWFKRINDEYGHATGDEVLEEVGKELKKRLRESDIPLRWGGEEFLIFLPNTNTREAHQLADKLREHFDSKNITPEHKVTLSIGVVSALPHSVELDKLIGLADEALYQAKQKGRNCVVSLD</sequence>
<dbReference type="InterPro" id="IPR011623">
    <property type="entry name" value="7TMR_DISM_rcpt_extracell_dom1"/>
</dbReference>
<dbReference type="Pfam" id="PF00990">
    <property type="entry name" value="GGDEF"/>
    <property type="match status" value="1"/>
</dbReference>
<feature type="transmembrane region" description="Helical" evidence="4">
    <location>
        <begin position="184"/>
        <end position="206"/>
    </location>
</feature>
<feature type="chain" id="PRO_5043914263" description="diguanylate cyclase" evidence="5">
    <location>
        <begin position="20"/>
        <end position="562"/>
    </location>
</feature>
<evidence type="ECO:0000256" key="3">
    <source>
        <dbReference type="ARBA" id="ARBA00034247"/>
    </source>
</evidence>
<keyword evidence="5" id="KW-0732">Signal</keyword>
<dbReference type="Gene3D" id="2.60.40.2380">
    <property type="match status" value="1"/>
</dbReference>
<evidence type="ECO:0000256" key="2">
    <source>
        <dbReference type="ARBA" id="ARBA00012528"/>
    </source>
</evidence>
<keyword evidence="7" id="KW-0548">Nucleotidyltransferase</keyword>
<feature type="transmembrane region" description="Helical" evidence="4">
    <location>
        <begin position="335"/>
        <end position="360"/>
    </location>
</feature>
<evidence type="ECO:0000256" key="5">
    <source>
        <dbReference type="SAM" id="SignalP"/>
    </source>
</evidence>
<dbReference type="PANTHER" id="PTHR45138">
    <property type="entry name" value="REGULATORY COMPONENTS OF SENSORY TRANSDUCTION SYSTEM"/>
    <property type="match status" value="1"/>
</dbReference>
<dbReference type="AlphaFoldDB" id="A0AAW8R472"/>
<keyword evidence="8" id="KW-1185">Reference proteome</keyword>
<feature type="transmembrane region" description="Helical" evidence="4">
    <location>
        <begin position="305"/>
        <end position="328"/>
    </location>
</feature>
<dbReference type="SUPFAM" id="SSF55073">
    <property type="entry name" value="Nucleotide cyclase"/>
    <property type="match status" value="1"/>
</dbReference>
<comment type="catalytic activity">
    <reaction evidence="3">
        <text>2 GTP = 3',3'-c-di-GMP + 2 diphosphate</text>
        <dbReference type="Rhea" id="RHEA:24898"/>
        <dbReference type="ChEBI" id="CHEBI:33019"/>
        <dbReference type="ChEBI" id="CHEBI:37565"/>
        <dbReference type="ChEBI" id="CHEBI:58805"/>
        <dbReference type="EC" id="2.7.7.65"/>
    </reaction>
</comment>
<keyword evidence="4" id="KW-0812">Transmembrane</keyword>
<keyword evidence="4" id="KW-1133">Transmembrane helix</keyword>
<comment type="cofactor">
    <cofactor evidence="1">
        <name>Mg(2+)</name>
        <dbReference type="ChEBI" id="CHEBI:18420"/>
    </cofactor>
</comment>
<dbReference type="GO" id="GO:0052621">
    <property type="term" value="F:diguanylate cyclase activity"/>
    <property type="evidence" value="ECO:0007669"/>
    <property type="project" value="UniProtKB-EC"/>
</dbReference>
<organism evidence="7 8">
    <name type="scientific">Brumicola blandensis</name>
    <dbReference type="NCBI Taxonomy" id="3075611"/>
    <lineage>
        <taxon>Bacteria</taxon>
        <taxon>Pseudomonadati</taxon>
        <taxon>Pseudomonadota</taxon>
        <taxon>Gammaproteobacteria</taxon>
        <taxon>Alteromonadales</taxon>
        <taxon>Alteromonadaceae</taxon>
        <taxon>Brumicola</taxon>
    </lineage>
</organism>
<feature type="transmembrane region" description="Helical" evidence="4">
    <location>
        <begin position="366"/>
        <end position="387"/>
    </location>
</feature>
<protein>
    <recommendedName>
        <fullName evidence="2">diguanylate cyclase</fullName>
        <ecNumber evidence="2">2.7.7.65</ecNumber>
    </recommendedName>
</protein>
<evidence type="ECO:0000313" key="8">
    <source>
        <dbReference type="Proteomes" id="UP001249020"/>
    </source>
</evidence>
<dbReference type="CDD" id="cd01949">
    <property type="entry name" value="GGDEF"/>
    <property type="match status" value="1"/>
</dbReference>
<dbReference type="InterPro" id="IPR050469">
    <property type="entry name" value="Diguanylate_Cyclase"/>
</dbReference>
<dbReference type="Proteomes" id="UP001249020">
    <property type="component" value="Unassembled WGS sequence"/>
</dbReference>
<dbReference type="InterPro" id="IPR043128">
    <property type="entry name" value="Rev_trsase/Diguanyl_cyclase"/>
</dbReference>
<proteinExistence type="predicted"/>
<feature type="transmembrane region" description="Helical" evidence="4">
    <location>
        <begin position="248"/>
        <end position="269"/>
    </location>
</feature>
<evidence type="ECO:0000256" key="4">
    <source>
        <dbReference type="SAM" id="Phobius"/>
    </source>
</evidence>
<feature type="transmembrane region" description="Helical" evidence="4">
    <location>
        <begin position="281"/>
        <end position="299"/>
    </location>
</feature>
<feature type="signal peptide" evidence="5">
    <location>
        <begin position="1"/>
        <end position="19"/>
    </location>
</feature>
<feature type="transmembrane region" description="Helical" evidence="4">
    <location>
        <begin position="213"/>
        <end position="236"/>
    </location>
</feature>
<dbReference type="SMART" id="SM00267">
    <property type="entry name" value="GGDEF"/>
    <property type="match status" value="1"/>
</dbReference>
<dbReference type="Pfam" id="PF07695">
    <property type="entry name" value="7TMR-DISM_7TM"/>
    <property type="match status" value="1"/>
</dbReference>
<dbReference type="PANTHER" id="PTHR45138:SF9">
    <property type="entry name" value="DIGUANYLATE CYCLASE DGCM-RELATED"/>
    <property type="match status" value="1"/>
</dbReference>
<dbReference type="Gene3D" id="3.30.70.270">
    <property type="match status" value="1"/>
</dbReference>
<dbReference type="EMBL" id="JAVRIE010000006">
    <property type="protein sequence ID" value="MDT0583715.1"/>
    <property type="molecule type" value="Genomic_DNA"/>
</dbReference>
<dbReference type="PROSITE" id="PS50887">
    <property type="entry name" value="GGDEF"/>
    <property type="match status" value="1"/>
</dbReference>
<gene>
    <name evidence="7" type="ORF">RM544_14290</name>
</gene>
<dbReference type="Pfam" id="PF07696">
    <property type="entry name" value="7TMR-DISMED2"/>
    <property type="match status" value="1"/>
</dbReference>
<comment type="caution">
    <text evidence="7">The sequence shown here is derived from an EMBL/GenBank/DDBJ whole genome shotgun (WGS) entry which is preliminary data.</text>
</comment>
<accession>A0AAW8R472</accession>
<dbReference type="FunFam" id="3.30.70.270:FF:000001">
    <property type="entry name" value="Diguanylate cyclase domain protein"/>
    <property type="match status" value="1"/>
</dbReference>
<evidence type="ECO:0000259" key="6">
    <source>
        <dbReference type="PROSITE" id="PS50887"/>
    </source>
</evidence>
<reference evidence="7 8" key="1">
    <citation type="submission" date="2023-09" db="EMBL/GenBank/DDBJ databases">
        <authorList>
            <person name="Rey-Velasco X."/>
        </authorList>
    </citation>
    <scope>NUCLEOTIDE SEQUENCE [LARGE SCALE GENOMIC DNA]</scope>
    <source>
        <strain evidence="7 8">W409</strain>
    </source>
</reference>
<keyword evidence="4" id="KW-0472">Membrane</keyword>
<evidence type="ECO:0000256" key="1">
    <source>
        <dbReference type="ARBA" id="ARBA00001946"/>
    </source>
</evidence>
<dbReference type="EC" id="2.7.7.65" evidence="2"/>